<dbReference type="Proteomes" id="UP000822476">
    <property type="component" value="Unassembled WGS sequence"/>
</dbReference>
<proteinExistence type="predicted"/>
<accession>A0A8S9YHP6</accession>
<evidence type="ECO:0000313" key="2">
    <source>
        <dbReference type="EMBL" id="KAF7234007.1"/>
    </source>
</evidence>
<dbReference type="OrthoDB" id="186462at2759"/>
<reference evidence="2" key="1">
    <citation type="submission" date="2019-07" db="EMBL/GenBank/DDBJ databases">
        <title>Annotation for the trematode Paragonimus miyazaki's.</title>
        <authorList>
            <person name="Choi Y.-J."/>
        </authorList>
    </citation>
    <scope>NUCLEOTIDE SEQUENCE</scope>
    <source>
        <strain evidence="2">Japan</strain>
    </source>
</reference>
<organism evidence="2 3">
    <name type="scientific">Paragonimus skrjabini miyazakii</name>
    <dbReference type="NCBI Taxonomy" id="59628"/>
    <lineage>
        <taxon>Eukaryota</taxon>
        <taxon>Metazoa</taxon>
        <taxon>Spiralia</taxon>
        <taxon>Lophotrochozoa</taxon>
        <taxon>Platyhelminthes</taxon>
        <taxon>Trematoda</taxon>
        <taxon>Digenea</taxon>
        <taxon>Plagiorchiida</taxon>
        <taxon>Troglotremata</taxon>
        <taxon>Troglotrematidae</taxon>
        <taxon>Paragonimus</taxon>
    </lineage>
</organism>
<feature type="region of interest" description="Disordered" evidence="1">
    <location>
        <begin position="76"/>
        <end position="96"/>
    </location>
</feature>
<comment type="caution">
    <text evidence="2">The sequence shown here is derived from an EMBL/GenBank/DDBJ whole genome shotgun (WGS) entry which is preliminary data.</text>
</comment>
<feature type="compositionally biased region" description="Polar residues" evidence="1">
    <location>
        <begin position="1"/>
        <end position="13"/>
    </location>
</feature>
<protein>
    <submittedName>
        <fullName evidence="2">Uncharacterized protein</fullName>
    </submittedName>
</protein>
<gene>
    <name evidence="2" type="ORF">EG68_11526</name>
</gene>
<evidence type="ECO:0000256" key="1">
    <source>
        <dbReference type="SAM" id="MobiDB-lite"/>
    </source>
</evidence>
<name>A0A8S9YHP6_9TREM</name>
<dbReference type="AlphaFoldDB" id="A0A8S9YHP6"/>
<dbReference type="EMBL" id="JTDE01014762">
    <property type="protein sequence ID" value="KAF7234007.1"/>
    <property type="molecule type" value="Genomic_DNA"/>
</dbReference>
<feature type="region of interest" description="Disordered" evidence="1">
    <location>
        <begin position="1"/>
        <end position="20"/>
    </location>
</feature>
<sequence>MENSDCVSPHSLTSPSVVQPPSLPVSWQTWFSVASSRPGRPHVLREDSDNVPIFPRVLAPRVIVHGRIWPRVAQPPCPDRSSWRTRNRRTMLPVPC</sequence>
<evidence type="ECO:0000313" key="3">
    <source>
        <dbReference type="Proteomes" id="UP000822476"/>
    </source>
</evidence>
<keyword evidence="3" id="KW-1185">Reference proteome</keyword>